<dbReference type="GO" id="GO:0003677">
    <property type="term" value="F:DNA binding"/>
    <property type="evidence" value="ECO:0007669"/>
    <property type="project" value="InterPro"/>
</dbReference>
<evidence type="ECO:0000313" key="2">
    <source>
        <dbReference type="EMBL" id="NBI35120.1"/>
    </source>
</evidence>
<dbReference type="PROSITE" id="PS50943">
    <property type="entry name" value="HTH_CROC1"/>
    <property type="match status" value="1"/>
</dbReference>
<dbReference type="AlphaFoldDB" id="A0A7C9JEC1"/>
<organism evidence="2">
    <name type="scientific">Muribaculaceae bacterium Z82</name>
    <dbReference type="NCBI Taxonomy" id="2304548"/>
    <lineage>
        <taxon>Bacteria</taxon>
        <taxon>Pseudomonadati</taxon>
        <taxon>Bacteroidota</taxon>
        <taxon>Bacteroidia</taxon>
        <taxon>Bacteroidales</taxon>
        <taxon>Muribaculaceae</taxon>
    </lineage>
</organism>
<name>A0A7C9JEC1_9BACT</name>
<dbReference type="Gene3D" id="1.10.260.40">
    <property type="entry name" value="lambda repressor-like DNA-binding domains"/>
    <property type="match status" value="1"/>
</dbReference>
<protein>
    <submittedName>
        <fullName evidence="2">XRE family transcriptional regulator</fullName>
    </submittedName>
</protein>
<dbReference type="Pfam" id="PF01381">
    <property type="entry name" value="HTH_3"/>
    <property type="match status" value="1"/>
</dbReference>
<dbReference type="EMBL" id="QWKH01000076">
    <property type="protein sequence ID" value="NBI35120.1"/>
    <property type="molecule type" value="Genomic_DNA"/>
</dbReference>
<dbReference type="PANTHER" id="PTHR43236">
    <property type="entry name" value="ANTITOXIN HIGA1"/>
    <property type="match status" value="1"/>
</dbReference>
<reference evidence="2" key="1">
    <citation type="submission" date="2018-08" db="EMBL/GenBank/DDBJ databases">
        <title>Murine metabolic-syndrome-specific gut microbial biobank.</title>
        <authorList>
            <person name="Liu C."/>
        </authorList>
    </citation>
    <scope>NUCLEOTIDE SEQUENCE [LARGE SCALE GENOMIC DNA]</scope>
    <source>
        <strain evidence="2">Z82</strain>
    </source>
</reference>
<dbReference type="InterPro" id="IPR010982">
    <property type="entry name" value="Lambda_DNA-bd_dom_sf"/>
</dbReference>
<dbReference type="SUPFAM" id="SSF47413">
    <property type="entry name" value="lambda repressor-like DNA-binding domains"/>
    <property type="match status" value="1"/>
</dbReference>
<dbReference type="InterPro" id="IPR052345">
    <property type="entry name" value="Rad_response_metalloprotease"/>
</dbReference>
<feature type="domain" description="HTH cro/C1-type" evidence="1">
    <location>
        <begin position="26"/>
        <end position="72"/>
    </location>
</feature>
<accession>A0A7C9JEC1</accession>
<dbReference type="PANTHER" id="PTHR43236:SF1">
    <property type="entry name" value="BLL7220 PROTEIN"/>
    <property type="match status" value="1"/>
</dbReference>
<proteinExistence type="predicted"/>
<gene>
    <name evidence="2" type="ORF">D1639_08790</name>
</gene>
<dbReference type="CDD" id="cd00093">
    <property type="entry name" value="HTH_XRE"/>
    <property type="match status" value="1"/>
</dbReference>
<evidence type="ECO:0000259" key="1">
    <source>
        <dbReference type="PROSITE" id="PS50943"/>
    </source>
</evidence>
<sequence>MYGNAKGEKIMNGFAYRLGACLNASGMTQRQLAEAAGITEAAVSKYLSGERVPRSVTVGALARALGVSVAALLDEPAADGDSVPEAVSVIARNARSLTDEQKQILFRAIANLKD</sequence>
<comment type="caution">
    <text evidence="2">The sequence shown here is derived from an EMBL/GenBank/DDBJ whole genome shotgun (WGS) entry which is preliminary data.</text>
</comment>
<dbReference type="SMART" id="SM00530">
    <property type="entry name" value="HTH_XRE"/>
    <property type="match status" value="1"/>
</dbReference>
<dbReference type="InterPro" id="IPR001387">
    <property type="entry name" value="Cro/C1-type_HTH"/>
</dbReference>